<feature type="compositionally biased region" description="Gly residues" evidence="6">
    <location>
        <begin position="173"/>
        <end position="182"/>
    </location>
</feature>
<proteinExistence type="predicted"/>
<dbReference type="PROSITE" id="PS51917">
    <property type="entry name" value="PRU"/>
    <property type="match status" value="1"/>
</dbReference>
<reference evidence="9 10" key="1">
    <citation type="journal article" date="2018" name="Cell">
        <title>The Chara Genome: Secondary Complexity and Implications for Plant Terrestrialization.</title>
        <authorList>
            <person name="Nishiyama T."/>
            <person name="Sakayama H."/>
            <person name="Vries J.D."/>
            <person name="Buschmann H."/>
            <person name="Saint-Marcoux D."/>
            <person name="Ullrich K.K."/>
            <person name="Haas F.B."/>
            <person name="Vanderstraeten L."/>
            <person name="Becker D."/>
            <person name="Lang D."/>
            <person name="Vosolsobe S."/>
            <person name="Rombauts S."/>
            <person name="Wilhelmsson P.K.I."/>
            <person name="Janitza P."/>
            <person name="Kern R."/>
            <person name="Heyl A."/>
            <person name="Rumpler F."/>
            <person name="Villalobos L.I.A.C."/>
            <person name="Clay J.M."/>
            <person name="Skokan R."/>
            <person name="Toyoda A."/>
            <person name="Suzuki Y."/>
            <person name="Kagoshima H."/>
            <person name="Schijlen E."/>
            <person name="Tajeshwar N."/>
            <person name="Catarino B."/>
            <person name="Hetherington A.J."/>
            <person name="Saltykova A."/>
            <person name="Bonnot C."/>
            <person name="Breuninger H."/>
            <person name="Symeonidi A."/>
            <person name="Radhakrishnan G.V."/>
            <person name="Van Nieuwerburgh F."/>
            <person name="Deforce D."/>
            <person name="Chang C."/>
            <person name="Karol K.G."/>
            <person name="Hedrich R."/>
            <person name="Ulvskov P."/>
            <person name="Glockner G."/>
            <person name="Delwiche C.F."/>
            <person name="Petrasek J."/>
            <person name="Van de Peer Y."/>
            <person name="Friml J."/>
            <person name="Beilby M."/>
            <person name="Dolan L."/>
            <person name="Kohara Y."/>
            <person name="Sugano S."/>
            <person name="Fujiyama A."/>
            <person name="Delaux P.-M."/>
            <person name="Quint M."/>
            <person name="TheiBen G."/>
            <person name="Hagemann M."/>
            <person name="Harholt J."/>
            <person name="Dunand C."/>
            <person name="Zachgo S."/>
            <person name="Langdale J."/>
            <person name="Maumus F."/>
            <person name="Straeten D.V.D."/>
            <person name="Gould S.B."/>
            <person name="Rensing S.A."/>
        </authorList>
    </citation>
    <scope>NUCLEOTIDE SEQUENCE [LARGE SCALE GENOMIC DNA]</scope>
    <source>
        <strain evidence="9 10">S276</strain>
    </source>
</reference>
<dbReference type="InterPro" id="IPR038108">
    <property type="entry name" value="RPN13_DEUBAD_sf"/>
</dbReference>
<gene>
    <name evidence="9" type="ORF">CBR_g28055</name>
</gene>
<dbReference type="OrthoDB" id="340431at2759"/>
<dbReference type="PROSITE" id="PS51916">
    <property type="entry name" value="DEUBAD"/>
    <property type="match status" value="1"/>
</dbReference>
<feature type="compositionally biased region" description="Acidic residues" evidence="6">
    <location>
        <begin position="149"/>
        <end position="167"/>
    </location>
</feature>
<dbReference type="STRING" id="69332.A0A388L9C1"/>
<protein>
    <submittedName>
        <fullName evidence="9">Uncharacterized protein</fullName>
    </submittedName>
</protein>
<dbReference type="GO" id="GO:0061133">
    <property type="term" value="F:endopeptidase activator activity"/>
    <property type="evidence" value="ECO:0007669"/>
    <property type="project" value="TreeGrafter"/>
</dbReference>
<dbReference type="Gene3D" id="1.10.2020.20">
    <property type="match status" value="1"/>
</dbReference>
<evidence type="ECO:0000256" key="2">
    <source>
        <dbReference type="ARBA" id="ARBA00004496"/>
    </source>
</evidence>
<accession>A0A388L9C1</accession>
<dbReference type="GO" id="GO:0005634">
    <property type="term" value="C:nucleus"/>
    <property type="evidence" value="ECO:0007669"/>
    <property type="project" value="UniProtKB-SubCell"/>
</dbReference>
<name>A0A388L9C1_CHABU</name>
<comment type="caution">
    <text evidence="9">The sequence shown here is derived from an EMBL/GenBank/DDBJ whole genome shotgun (WGS) entry which is preliminary data.</text>
</comment>
<dbReference type="InterPro" id="IPR038633">
    <property type="entry name" value="Rpn13/ADRM1_Pru_sf"/>
</dbReference>
<dbReference type="PANTHER" id="PTHR12225">
    <property type="entry name" value="ADHESION REGULATING MOLECULE 1 110 KDA CELL MEMBRANE GLYCOPROTEIN"/>
    <property type="match status" value="1"/>
</dbReference>
<organism evidence="9 10">
    <name type="scientific">Chara braunii</name>
    <name type="common">Braun's stonewort</name>
    <dbReference type="NCBI Taxonomy" id="69332"/>
    <lineage>
        <taxon>Eukaryota</taxon>
        <taxon>Viridiplantae</taxon>
        <taxon>Streptophyta</taxon>
        <taxon>Charophyceae</taxon>
        <taxon>Charales</taxon>
        <taxon>Characeae</taxon>
        <taxon>Chara</taxon>
    </lineage>
</organism>
<feature type="compositionally biased region" description="Polar residues" evidence="6">
    <location>
        <begin position="354"/>
        <end position="367"/>
    </location>
</feature>
<comment type="subcellular location">
    <subcellularLocation>
        <location evidence="2">Cytoplasm</location>
    </subcellularLocation>
    <subcellularLocation>
        <location evidence="1">Nucleus</location>
    </subcellularLocation>
</comment>
<dbReference type="OMA" id="RSPQFMQ"/>
<dbReference type="GO" id="GO:0008541">
    <property type="term" value="C:proteasome regulatory particle, lid subcomplex"/>
    <property type="evidence" value="ECO:0007669"/>
    <property type="project" value="TreeGrafter"/>
</dbReference>
<dbReference type="InterPro" id="IPR044868">
    <property type="entry name" value="Rpn13/ADRM1_Pru"/>
</dbReference>
<feature type="domain" description="DEUBAD" evidence="7">
    <location>
        <begin position="248"/>
        <end position="351"/>
    </location>
</feature>
<keyword evidence="5" id="KW-0539">Nucleus</keyword>
<dbReference type="AlphaFoldDB" id="A0A388L9C1"/>
<sequence>MALPFQVLSPSTSGTDAILVEFRAGRMIMEGTIVRPDTRKGLVRVVKTEDSLTHFRWLDRGSGHVEEDLIVFPDDAVFEKVRQARGDARVFLLKFRHDDRKKMFFWMQEPKADQDENLCSAVNHHLNESWMEGHAGGKDASQCSIPSDGDGEGDEDDDDEDEVDDMTQSDLPGDGGGGGGGDGDGDGDGGCEDDVMGEAEGGEMGGEGPGDVQQQQQHAAGPVQMSDLRAILSGLGQIPIPPGVALSHMQQDSGPSLAEILHPDLVGPVLDHPAIQERLLPYLPEGLRTREELKTLIQSPQFQQQLESFTQVLQHGQIDLSQFGIDASKYGPSVRSFLEAIEDQVAPSRAAGEGQQQESIETQLPGSSSGGNQGPCEPSHSAGHKSSPPPPPAAASAADVHATDPSSHAAAAAGDNQSDRSKNPEPEDLRPAD</sequence>
<feature type="region of interest" description="Disordered" evidence="6">
    <location>
        <begin position="131"/>
        <end position="222"/>
    </location>
</feature>
<keyword evidence="10" id="KW-1185">Reference proteome</keyword>
<evidence type="ECO:0000256" key="3">
    <source>
        <dbReference type="ARBA" id="ARBA00022490"/>
    </source>
</evidence>
<feature type="domain" description="Pru" evidence="8">
    <location>
        <begin position="14"/>
        <end position="129"/>
    </location>
</feature>
<dbReference type="PANTHER" id="PTHR12225:SF0">
    <property type="entry name" value="PROTEASOMAL UBIQUITIN RECEPTOR ADRM1"/>
    <property type="match status" value="1"/>
</dbReference>
<feature type="compositionally biased region" description="Basic and acidic residues" evidence="6">
    <location>
        <begin position="417"/>
        <end position="433"/>
    </location>
</feature>
<dbReference type="Gramene" id="GBG78832">
    <property type="protein sequence ID" value="GBG78832"/>
    <property type="gene ID" value="CBR_g28055"/>
</dbReference>
<dbReference type="Pfam" id="PF16550">
    <property type="entry name" value="RPN13_C"/>
    <property type="match status" value="1"/>
</dbReference>
<feature type="compositionally biased region" description="Low complexity" evidence="6">
    <location>
        <begin position="210"/>
        <end position="222"/>
    </location>
</feature>
<evidence type="ECO:0000256" key="4">
    <source>
        <dbReference type="ARBA" id="ARBA00022942"/>
    </source>
</evidence>
<dbReference type="Gene3D" id="2.30.29.70">
    <property type="entry name" value="Proteasomal ubiquitin receptor Rpn13/ADRM1"/>
    <property type="match status" value="1"/>
</dbReference>
<dbReference type="GO" id="GO:0070628">
    <property type="term" value="F:proteasome binding"/>
    <property type="evidence" value="ECO:0007669"/>
    <property type="project" value="TreeGrafter"/>
</dbReference>
<evidence type="ECO:0000256" key="6">
    <source>
        <dbReference type="SAM" id="MobiDB-lite"/>
    </source>
</evidence>
<keyword evidence="3" id="KW-0963">Cytoplasm</keyword>
<evidence type="ECO:0000313" key="10">
    <source>
        <dbReference type="Proteomes" id="UP000265515"/>
    </source>
</evidence>
<dbReference type="InterPro" id="IPR032368">
    <property type="entry name" value="RPN13_DEUBAD"/>
</dbReference>
<evidence type="ECO:0000313" key="9">
    <source>
        <dbReference type="EMBL" id="GBG78832.1"/>
    </source>
</evidence>
<evidence type="ECO:0000259" key="8">
    <source>
        <dbReference type="PROSITE" id="PS51917"/>
    </source>
</evidence>
<feature type="compositionally biased region" description="Acidic residues" evidence="6">
    <location>
        <begin position="183"/>
        <end position="201"/>
    </location>
</feature>
<evidence type="ECO:0000256" key="1">
    <source>
        <dbReference type="ARBA" id="ARBA00004123"/>
    </source>
</evidence>
<dbReference type="Proteomes" id="UP000265515">
    <property type="component" value="Unassembled WGS sequence"/>
</dbReference>
<dbReference type="FunFam" id="1.10.2020.20:FF:000002">
    <property type="entry name" value="26S proteasome regulatory subunit RPN13"/>
    <property type="match status" value="1"/>
</dbReference>
<evidence type="ECO:0000259" key="7">
    <source>
        <dbReference type="PROSITE" id="PS51916"/>
    </source>
</evidence>
<feature type="region of interest" description="Disordered" evidence="6">
    <location>
        <begin position="347"/>
        <end position="433"/>
    </location>
</feature>
<keyword evidence="4" id="KW-0647">Proteasome</keyword>
<evidence type="ECO:0000256" key="5">
    <source>
        <dbReference type="ARBA" id="ARBA00023242"/>
    </source>
</evidence>
<dbReference type="EMBL" id="BFEA01000305">
    <property type="protein sequence ID" value="GBG78832.1"/>
    <property type="molecule type" value="Genomic_DNA"/>
</dbReference>
<dbReference type="InterPro" id="IPR006773">
    <property type="entry name" value="Rpn13/ADRM1"/>
</dbReference>
<dbReference type="Pfam" id="PF04683">
    <property type="entry name" value="Rpn13_ADRM1_Pru"/>
    <property type="match status" value="1"/>
</dbReference>
<dbReference type="InterPro" id="IPR044867">
    <property type="entry name" value="DEUBAD_dom"/>
</dbReference>
<dbReference type="FunFam" id="2.30.29.70:FF:000001">
    <property type="entry name" value="Proteasomal ubiquitin receptor ADRM1"/>
    <property type="match status" value="1"/>
</dbReference>
<dbReference type="GO" id="GO:0005737">
    <property type="term" value="C:cytoplasm"/>
    <property type="evidence" value="ECO:0007669"/>
    <property type="project" value="UniProtKB-SubCell"/>
</dbReference>
<dbReference type="CDD" id="cd13314">
    <property type="entry name" value="PH_Rpn13"/>
    <property type="match status" value="1"/>
</dbReference>